<dbReference type="RefSeq" id="WP_252663322.1">
    <property type="nucleotide sequence ID" value="NZ_CP098611.1"/>
</dbReference>
<dbReference type="SMART" id="SM00487">
    <property type="entry name" value="DEXDc"/>
    <property type="match status" value="1"/>
</dbReference>
<dbReference type="NCBIfam" id="TIGR03158">
    <property type="entry name" value="cas3_cyano"/>
    <property type="match status" value="1"/>
</dbReference>
<dbReference type="EMBL" id="CP098611">
    <property type="protein sequence ID" value="USR91294.1"/>
    <property type="molecule type" value="Genomic_DNA"/>
</dbReference>
<accession>A0ABY5AQ00</accession>
<dbReference type="InterPro" id="IPR017575">
    <property type="entry name" value="CRISPR-assoc_helicase_Cas3"/>
</dbReference>
<evidence type="ECO:0000313" key="2">
    <source>
        <dbReference type="EMBL" id="USR91294.1"/>
    </source>
</evidence>
<dbReference type="InterPro" id="IPR027417">
    <property type="entry name" value="P-loop_NTPase"/>
</dbReference>
<keyword evidence="3" id="KW-1185">Reference proteome</keyword>
<evidence type="ECO:0000259" key="1">
    <source>
        <dbReference type="PROSITE" id="PS51192"/>
    </source>
</evidence>
<name>A0ABY5AQ00_9CYAN</name>
<dbReference type="Proteomes" id="UP001056708">
    <property type="component" value="Chromosome"/>
</dbReference>
<dbReference type="InterPro" id="IPR011545">
    <property type="entry name" value="DEAD/DEAH_box_helicase_dom"/>
</dbReference>
<dbReference type="PANTHER" id="PTHR47962">
    <property type="entry name" value="ATP-DEPENDENT HELICASE LHR-RELATED-RELATED"/>
    <property type="match status" value="1"/>
</dbReference>
<dbReference type="PROSITE" id="PS51192">
    <property type="entry name" value="HELICASE_ATP_BIND_1"/>
    <property type="match status" value="1"/>
</dbReference>
<dbReference type="SUPFAM" id="SSF52540">
    <property type="entry name" value="P-loop containing nucleoside triphosphate hydrolases"/>
    <property type="match status" value="1"/>
</dbReference>
<dbReference type="InterPro" id="IPR052511">
    <property type="entry name" value="ATP-dep_Helicase"/>
</dbReference>
<feature type="domain" description="Helicase ATP-binding" evidence="1">
    <location>
        <begin position="41"/>
        <end position="246"/>
    </location>
</feature>
<gene>
    <name evidence="2" type="primary">cas3</name>
    <name evidence="2" type="ORF">NEA10_00700</name>
</gene>
<dbReference type="InterPro" id="IPR014001">
    <property type="entry name" value="Helicase_ATP-bd"/>
</dbReference>
<sequence length="762" mass="86098">MQPLNVNLEAAEIAIGTDAGFPDSLKRAFEGKVLGHQQELYQAAKTHDLLLDLAPTGTGKTKAGFSVILENPRGNVVYIAPTNALIDQQTAAAEAFVAAAGLPHLVKAASAEQIRRWRDDRVGKRSGEKLYNVLREPSILFPECGGGRPLLLVTNPDIFYYAAFFQYNPLDRSNLASVFYRSFATVIFDEFHLYDAKQLVSLLFYLVVSQVFGYFQNNRKVVLLTATPEPACDEALKVLQQSGVRIYRVDGSQTTGDLIPSQTAVSLEIRPYPSKEEMIETVVQQVCDRRQQCPQQQGAVILDSKDTLNRINDGLKARGYQEDCGRITGDTPKEKRHDAAQKAVILATSTVDVGFNFEREIEGDRQNLDWLIFSARDRFAFWQRLGRVGRVLGKSQTQIPSEAIAYLPEDAWSQGLNEIESLDGRHSLTQTLNQLDSLQRPFLDIYWRSEAFLEIARPLLELETSLEKTPGADLIVVLYQTLQAVFGGRRDWQYYRQRMKILQGAEAIAQTETSKIAKEWKYIKGGRNCVKSFLQAYYPEDWEAVQRGDESLEAVETYILNQPKAIQMLKNYGIVLKTSYAPLFRFRDSLFENITIEDSQGFLLDSCGETRLDPLHLLRFYEFVSEGDRCVLIDRVSETYQLSFRLEVENLETFKNTQLAKLSAFPNCEITRTLGDSPRPTAVLSQLTPPLMPGVIVQEHRRNRWAICKLQKQGLVSYPITVEDGHGDQEIYRFFPSLDGILAIAAAGFALKCPDNEEFWCI</sequence>
<reference evidence="2" key="1">
    <citation type="submission" date="2022-06" db="EMBL/GenBank/DDBJ databases">
        <title>Genome sequence of Phormidium yuhuli AB48 isolated from an industrial photobioreactor environment.</title>
        <authorList>
            <person name="Qiu Y."/>
            <person name="Noonan A.J.C."/>
            <person name="Dofher K."/>
            <person name="Koch M."/>
            <person name="Kieft B."/>
            <person name="Lin X."/>
            <person name="Ziels R.M."/>
            <person name="Hallam S.J."/>
        </authorList>
    </citation>
    <scope>NUCLEOTIDE SEQUENCE</scope>
    <source>
        <strain evidence="2">AB48</strain>
    </source>
</reference>
<dbReference type="Pfam" id="PF00270">
    <property type="entry name" value="DEAD"/>
    <property type="match status" value="1"/>
</dbReference>
<dbReference type="PANTHER" id="PTHR47962:SF5">
    <property type="entry name" value="ATP-DEPENDENT HELICASE LHR-RELATED"/>
    <property type="match status" value="1"/>
</dbReference>
<proteinExistence type="predicted"/>
<dbReference type="Gene3D" id="3.40.50.300">
    <property type="entry name" value="P-loop containing nucleotide triphosphate hydrolases"/>
    <property type="match status" value="2"/>
</dbReference>
<evidence type="ECO:0000313" key="3">
    <source>
        <dbReference type="Proteomes" id="UP001056708"/>
    </source>
</evidence>
<organism evidence="2 3">
    <name type="scientific">Phormidium yuhuli AB48</name>
    <dbReference type="NCBI Taxonomy" id="2940671"/>
    <lineage>
        <taxon>Bacteria</taxon>
        <taxon>Bacillati</taxon>
        <taxon>Cyanobacteriota</taxon>
        <taxon>Cyanophyceae</taxon>
        <taxon>Oscillatoriophycideae</taxon>
        <taxon>Oscillatoriales</taxon>
        <taxon>Oscillatoriaceae</taxon>
        <taxon>Phormidium</taxon>
        <taxon>Phormidium yuhuli</taxon>
    </lineage>
</organism>
<protein>
    <submittedName>
        <fullName evidence="2">Type I-D CRISPR-associated helicase Cas3</fullName>
    </submittedName>
</protein>